<dbReference type="InterPro" id="IPR021056">
    <property type="entry name" value="Mt_import_IM_translocase_Tim54"/>
</dbReference>
<evidence type="ECO:0000256" key="2">
    <source>
        <dbReference type="ARBA" id="ARBA00006355"/>
    </source>
</evidence>
<evidence type="ECO:0000256" key="11">
    <source>
        <dbReference type="ARBA" id="ARBA00023136"/>
    </source>
</evidence>
<keyword evidence="9" id="KW-0811">Translocation</keyword>
<evidence type="ECO:0000256" key="9">
    <source>
        <dbReference type="ARBA" id="ARBA00023010"/>
    </source>
</evidence>
<gene>
    <name evidence="13" type="ORF">BDV98DRAFT_538920</name>
</gene>
<dbReference type="Pfam" id="PF11711">
    <property type="entry name" value="Tim54"/>
    <property type="match status" value="1"/>
</dbReference>
<feature type="region of interest" description="Disordered" evidence="12">
    <location>
        <begin position="269"/>
        <end position="291"/>
    </location>
</feature>
<evidence type="ECO:0000256" key="5">
    <source>
        <dbReference type="ARBA" id="ARBA00022692"/>
    </source>
</evidence>
<keyword evidence="7" id="KW-0653">Protein transport</keyword>
<feature type="compositionally biased region" description="Low complexity" evidence="12">
    <location>
        <begin position="269"/>
        <end position="290"/>
    </location>
</feature>
<comment type="similarity">
    <text evidence="2">Belongs to the TIM54 family.</text>
</comment>
<dbReference type="EMBL" id="ML178814">
    <property type="protein sequence ID" value="TFL07323.1"/>
    <property type="molecule type" value="Genomic_DNA"/>
</dbReference>
<dbReference type="GO" id="GO:0005743">
    <property type="term" value="C:mitochondrial inner membrane"/>
    <property type="evidence" value="ECO:0007669"/>
    <property type="project" value="UniProtKB-SubCell"/>
</dbReference>
<comment type="subcellular location">
    <subcellularLocation>
        <location evidence="1">Mitochondrion inner membrane</location>
        <topology evidence="1">Single-pass membrane protein</topology>
    </subcellularLocation>
</comment>
<accession>A0A5C3QZ67</accession>
<dbReference type="OrthoDB" id="5598305at2759"/>
<keyword evidence="5" id="KW-0812">Transmembrane</keyword>
<sequence>MSTSSNATPAPPPPPPPPIKPKSGVRTALEYTGIPPSWLEKRPKLPSRNWLIFLSTTSAITGWYLYDRSECKRIKQEYVERVQHLAEVSVHTLERPRRVAVFGCRWPGDEEYEQSLKYFRKYVKPILVAAAVDYDLIKCKRQGDLAAYVEDQTRARRRLDAGLDSDPESLRMLPTYKNPQERRQVELQGGWIVVGRPALKELLAGLYRGWNGTLARVDREEALANELESDGHFDEPPEDEDSPTLPPPPSTQHHTSPVLGALATQLSQSQLSLRPRSSSSSTPEELAPIDPTAPLPALPPIALVPFLNHIGIPQVPLMILDFFNQRHKVRSGAEVGYQIVMGATRPFNASSSESAVSKSTSDLDFGLETEGYFKSSLNKRPQEIEEAREKYYKTLAEKLKTARAIARGTREMTTEEQNNPPPSEVELRAERMKKELLWRRDLEGWEIVKPGQAPVWDDRFTEALRVFTDPTTN</sequence>
<keyword evidence="4" id="KW-0813">Transport</keyword>
<proteinExistence type="inferred from homology"/>
<evidence type="ECO:0000256" key="7">
    <source>
        <dbReference type="ARBA" id="ARBA00022927"/>
    </source>
</evidence>
<keyword evidence="6" id="KW-0999">Mitochondrion inner membrane</keyword>
<feature type="compositionally biased region" description="Pro residues" evidence="12">
    <location>
        <begin position="9"/>
        <end position="20"/>
    </location>
</feature>
<evidence type="ECO:0000256" key="6">
    <source>
        <dbReference type="ARBA" id="ARBA00022792"/>
    </source>
</evidence>
<keyword evidence="11" id="KW-0472">Membrane</keyword>
<evidence type="ECO:0000256" key="12">
    <source>
        <dbReference type="SAM" id="MobiDB-lite"/>
    </source>
</evidence>
<dbReference type="STRING" id="1884261.A0A5C3QZ67"/>
<evidence type="ECO:0000256" key="10">
    <source>
        <dbReference type="ARBA" id="ARBA00023128"/>
    </source>
</evidence>
<evidence type="ECO:0000256" key="1">
    <source>
        <dbReference type="ARBA" id="ARBA00004434"/>
    </source>
</evidence>
<keyword evidence="14" id="KW-1185">Reference proteome</keyword>
<keyword evidence="8" id="KW-1133">Transmembrane helix</keyword>
<name>A0A5C3QZ67_9AGAR</name>
<evidence type="ECO:0000313" key="14">
    <source>
        <dbReference type="Proteomes" id="UP000305067"/>
    </source>
</evidence>
<evidence type="ECO:0000256" key="8">
    <source>
        <dbReference type="ARBA" id="ARBA00022989"/>
    </source>
</evidence>
<evidence type="ECO:0000313" key="13">
    <source>
        <dbReference type="EMBL" id="TFL07323.1"/>
    </source>
</evidence>
<dbReference type="GO" id="GO:0015031">
    <property type="term" value="P:protein transport"/>
    <property type="evidence" value="ECO:0007669"/>
    <property type="project" value="UniProtKB-KW"/>
</dbReference>
<reference evidence="13 14" key="1">
    <citation type="journal article" date="2019" name="Nat. Ecol. Evol.">
        <title>Megaphylogeny resolves global patterns of mushroom evolution.</title>
        <authorList>
            <person name="Varga T."/>
            <person name="Krizsan K."/>
            <person name="Foldi C."/>
            <person name="Dima B."/>
            <person name="Sanchez-Garcia M."/>
            <person name="Sanchez-Ramirez S."/>
            <person name="Szollosi G.J."/>
            <person name="Szarkandi J.G."/>
            <person name="Papp V."/>
            <person name="Albert L."/>
            <person name="Andreopoulos W."/>
            <person name="Angelini C."/>
            <person name="Antonin V."/>
            <person name="Barry K.W."/>
            <person name="Bougher N.L."/>
            <person name="Buchanan P."/>
            <person name="Buyck B."/>
            <person name="Bense V."/>
            <person name="Catcheside P."/>
            <person name="Chovatia M."/>
            <person name="Cooper J."/>
            <person name="Damon W."/>
            <person name="Desjardin D."/>
            <person name="Finy P."/>
            <person name="Geml J."/>
            <person name="Haridas S."/>
            <person name="Hughes K."/>
            <person name="Justo A."/>
            <person name="Karasinski D."/>
            <person name="Kautmanova I."/>
            <person name="Kiss B."/>
            <person name="Kocsube S."/>
            <person name="Kotiranta H."/>
            <person name="LaButti K.M."/>
            <person name="Lechner B.E."/>
            <person name="Liimatainen K."/>
            <person name="Lipzen A."/>
            <person name="Lukacs Z."/>
            <person name="Mihaltcheva S."/>
            <person name="Morgado L.N."/>
            <person name="Niskanen T."/>
            <person name="Noordeloos M.E."/>
            <person name="Ohm R.A."/>
            <person name="Ortiz-Santana B."/>
            <person name="Ovrebo C."/>
            <person name="Racz N."/>
            <person name="Riley R."/>
            <person name="Savchenko A."/>
            <person name="Shiryaev A."/>
            <person name="Soop K."/>
            <person name="Spirin V."/>
            <person name="Szebenyi C."/>
            <person name="Tomsovsky M."/>
            <person name="Tulloss R.E."/>
            <person name="Uehling J."/>
            <person name="Grigoriev I.V."/>
            <person name="Vagvolgyi C."/>
            <person name="Papp T."/>
            <person name="Martin F.M."/>
            <person name="Miettinen O."/>
            <person name="Hibbett D.S."/>
            <person name="Nagy L.G."/>
        </authorList>
    </citation>
    <scope>NUCLEOTIDE SEQUENCE [LARGE SCALE GENOMIC DNA]</scope>
    <source>
        <strain evidence="13 14">CBS 309.79</strain>
    </source>
</reference>
<feature type="region of interest" description="Disordered" evidence="12">
    <location>
        <begin position="229"/>
        <end position="256"/>
    </location>
</feature>
<feature type="region of interest" description="Disordered" evidence="12">
    <location>
        <begin position="1"/>
        <end position="25"/>
    </location>
</feature>
<organism evidence="13 14">
    <name type="scientific">Pterulicium gracile</name>
    <dbReference type="NCBI Taxonomy" id="1884261"/>
    <lineage>
        <taxon>Eukaryota</taxon>
        <taxon>Fungi</taxon>
        <taxon>Dikarya</taxon>
        <taxon>Basidiomycota</taxon>
        <taxon>Agaricomycotina</taxon>
        <taxon>Agaricomycetes</taxon>
        <taxon>Agaricomycetidae</taxon>
        <taxon>Agaricales</taxon>
        <taxon>Pleurotineae</taxon>
        <taxon>Pterulaceae</taxon>
        <taxon>Pterulicium</taxon>
    </lineage>
</organism>
<evidence type="ECO:0000256" key="4">
    <source>
        <dbReference type="ARBA" id="ARBA00022448"/>
    </source>
</evidence>
<dbReference type="AlphaFoldDB" id="A0A5C3QZ67"/>
<protein>
    <recommendedName>
        <fullName evidence="3">Mitochondrial import inner membrane translocase subunit TIM54</fullName>
    </recommendedName>
</protein>
<keyword evidence="10" id="KW-0496">Mitochondrion</keyword>
<dbReference type="Proteomes" id="UP000305067">
    <property type="component" value="Unassembled WGS sequence"/>
</dbReference>
<evidence type="ECO:0000256" key="3">
    <source>
        <dbReference type="ARBA" id="ARBA00020796"/>
    </source>
</evidence>